<dbReference type="HOGENOM" id="CLU_2001395_0_0_10"/>
<gene>
    <name evidence="5" type="ORF">HMPREF0765_1323</name>
</gene>
<evidence type="ECO:0000313" key="5">
    <source>
        <dbReference type="EMBL" id="EEI93025.1"/>
    </source>
</evidence>
<dbReference type="Gene3D" id="1.10.10.60">
    <property type="entry name" value="Homeodomain-like"/>
    <property type="match status" value="1"/>
</dbReference>
<comment type="caution">
    <text evidence="5">The sequence shown here is derived from an EMBL/GenBank/DDBJ whole genome shotgun (WGS) entry which is preliminary data.</text>
</comment>
<feature type="domain" description="HTH araC/xylS-type" evidence="4">
    <location>
        <begin position="26"/>
        <end position="123"/>
    </location>
</feature>
<dbReference type="SMART" id="SM00342">
    <property type="entry name" value="HTH_ARAC"/>
    <property type="match status" value="1"/>
</dbReference>
<dbReference type="InterPro" id="IPR018060">
    <property type="entry name" value="HTH_AraC"/>
</dbReference>
<dbReference type="PANTHER" id="PTHR43280">
    <property type="entry name" value="ARAC-FAMILY TRANSCRIPTIONAL REGULATOR"/>
    <property type="match status" value="1"/>
</dbReference>
<dbReference type="GO" id="GO:0003700">
    <property type="term" value="F:DNA-binding transcription factor activity"/>
    <property type="evidence" value="ECO:0007669"/>
    <property type="project" value="InterPro"/>
</dbReference>
<protein>
    <submittedName>
        <fullName evidence="5">Transcriptional regulator, AraC family</fullName>
    </submittedName>
</protein>
<dbReference type="PANTHER" id="PTHR43280:SF32">
    <property type="entry name" value="TRANSCRIPTIONAL REGULATORY PROTEIN"/>
    <property type="match status" value="1"/>
</dbReference>
<sequence>MGMDTSTKTPQRQQELTAIFMDELDKHLDDLLQGRISDMYEIRDIADHMHIHPRHLSNTIKRTTGRSACSFFEEKIIEQAKILLAQPNKSIQEIAVLLTYDPSNFTKFFKRFTQLTPKQYRNQILTDRTAKNMSSVA</sequence>
<organism evidence="5 6">
    <name type="scientific">Sphingobacterium spiritivorum ATCC 33300</name>
    <dbReference type="NCBI Taxonomy" id="525372"/>
    <lineage>
        <taxon>Bacteria</taxon>
        <taxon>Pseudomonadati</taxon>
        <taxon>Bacteroidota</taxon>
        <taxon>Sphingobacteriia</taxon>
        <taxon>Sphingobacteriales</taxon>
        <taxon>Sphingobacteriaceae</taxon>
        <taxon>Sphingobacterium</taxon>
    </lineage>
</organism>
<dbReference type="PROSITE" id="PS01124">
    <property type="entry name" value="HTH_ARAC_FAMILY_2"/>
    <property type="match status" value="1"/>
</dbReference>
<keyword evidence="1" id="KW-0805">Transcription regulation</keyword>
<evidence type="ECO:0000256" key="2">
    <source>
        <dbReference type="ARBA" id="ARBA00023125"/>
    </source>
</evidence>
<dbReference type="Proteomes" id="UP000006241">
    <property type="component" value="Unassembled WGS sequence"/>
</dbReference>
<name>C2FVG7_SPHSI</name>
<accession>C2FVG7</accession>
<dbReference type="InterPro" id="IPR009057">
    <property type="entry name" value="Homeodomain-like_sf"/>
</dbReference>
<keyword evidence="3" id="KW-0804">Transcription</keyword>
<evidence type="ECO:0000313" key="6">
    <source>
        <dbReference type="Proteomes" id="UP000006241"/>
    </source>
</evidence>
<dbReference type="Pfam" id="PF12833">
    <property type="entry name" value="HTH_18"/>
    <property type="match status" value="1"/>
</dbReference>
<keyword evidence="2" id="KW-0238">DNA-binding</keyword>
<reference evidence="5 6" key="1">
    <citation type="submission" date="2009-01" db="EMBL/GenBank/DDBJ databases">
        <authorList>
            <person name="Qin X."/>
            <person name="Bachman B."/>
            <person name="Battles P."/>
            <person name="Bell A."/>
            <person name="Bess C."/>
            <person name="Bickham C."/>
            <person name="Chaboub L."/>
            <person name="Chen D."/>
            <person name="Coyle M."/>
            <person name="Deiros D.R."/>
            <person name="Dinh H."/>
            <person name="Forbes L."/>
            <person name="Fowler G."/>
            <person name="Francisco L."/>
            <person name="Fu Q."/>
            <person name="Gubbala S."/>
            <person name="Hale W."/>
            <person name="Han Y."/>
            <person name="Hemphill L."/>
            <person name="Highlander S.K."/>
            <person name="Hirani K."/>
            <person name="Hogues M."/>
            <person name="Jackson L."/>
            <person name="Jakkamsetti A."/>
            <person name="Javaid M."/>
            <person name="Jiang H."/>
            <person name="Korchina V."/>
            <person name="Kovar C."/>
            <person name="Lara F."/>
            <person name="Lee S."/>
            <person name="Mata R."/>
            <person name="Mathew T."/>
            <person name="Moen C."/>
            <person name="Morales K."/>
            <person name="Munidasa M."/>
            <person name="Nazareth L."/>
            <person name="Ngo R."/>
            <person name="Nguyen L."/>
            <person name="Okwuonu G."/>
            <person name="Ongeri F."/>
            <person name="Patil S."/>
            <person name="Petrosino J."/>
            <person name="Pham C."/>
            <person name="Pham P."/>
            <person name="Pu L.-L."/>
            <person name="Puazo M."/>
            <person name="Raj R."/>
            <person name="Reid J."/>
            <person name="Rouhana J."/>
            <person name="Saada N."/>
            <person name="Shang Y."/>
            <person name="Simmons D."/>
            <person name="Thornton R."/>
            <person name="Warren J."/>
            <person name="Weissenberger G."/>
            <person name="Zhang J."/>
            <person name="Zhang L."/>
            <person name="Zhou C."/>
            <person name="Zhu D."/>
            <person name="Muzny D."/>
            <person name="Worley K."/>
            <person name="Gibbs R."/>
        </authorList>
    </citation>
    <scope>NUCLEOTIDE SEQUENCE [LARGE SCALE GENOMIC DNA]</scope>
    <source>
        <strain evidence="5 6">ATCC 33300</strain>
    </source>
</reference>
<proteinExistence type="predicted"/>
<dbReference type="SUPFAM" id="SSF46689">
    <property type="entry name" value="Homeodomain-like"/>
    <property type="match status" value="1"/>
</dbReference>
<dbReference type="EMBL" id="ACHB01000033">
    <property type="protein sequence ID" value="EEI93025.1"/>
    <property type="molecule type" value="Genomic_DNA"/>
</dbReference>
<evidence type="ECO:0000256" key="1">
    <source>
        <dbReference type="ARBA" id="ARBA00023015"/>
    </source>
</evidence>
<evidence type="ECO:0000259" key="4">
    <source>
        <dbReference type="PROSITE" id="PS01124"/>
    </source>
</evidence>
<dbReference type="AlphaFoldDB" id="C2FVG7"/>
<dbReference type="GO" id="GO:0043565">
    <property type="term" value="F:sequence-specific DNA binding"/>
    <property type="evidence" value="ECO:0007669"/>
    <property type="project" value="InterPro"/>
</dbReference>
<evidence type="ECO:0000256" key="3">
    <source>
        <dbReference type="ARBA" id="ARBA00023163"/>
    </source>
</evidence>